<keyword evidence="1" id="KW-0812">Transmembrane</keyword>
<protein>
    <recommendedName>
        <fullName evidence="4">Rho termination factor N-terminal domain-containing protein</fullName>
    </recommendedName>
</protein>
<organism evidence="2 3">
    <name type="scientific">Peltaster fructicola</name>
    <dbReference type="NCBI Taxonomy" id="286661"/>
    <lineage>
        <taxon>Eukaryota</taxon>
        <taxon>Fungi</taxon>
        <taxon>Dikarya</taxon>
        <taxon>Ascomycota</taxon>
        <taxon>Pezizomycotina</taxon>
        <taxon>Dothideomycetes</taxon>
        <taxon>Dothideomycetes incertae sedis</taxon>
        <taxon>Peltaster</taxon>
    </lineage>
</organism>
<sequence>MTSWLNNHKKGELLELASTAGYQADESLKKAELVSSIDDYLQKNATRLHGQDAFEHYYSSKRPQRPRQSIGNVTSDVEEGAKSVVRKTVKKATKVKADLENTGASFLASPGKVLSDVASRISSPFVAAARTPAARRATNQLTNLNASLPTSPAEVTEEIERATTKFYSGAGDLYSVSGIPETVESVRSWCSSVVGVQTSILLLEAYNLRQAIFPWTLAFELPGVPALGLDSIPVYMPDLFLLLRSSFWGPSILWFMTSIFVPLVFAYFYNLTVHPVKRNGARVQALRYPYDPMTYNVVKAIATLLVYGAHTPSSYVDPTSARVVENAMVGGYRGVITGCVISGIAAIWEATQR</sequence>
<gene>
    <name evidence="2" type="ORF">AMS68_005913</name>
</gene>
<keyword evidence="3" id="KW-1185">Reference proteome</keyword>
<feature type="transmembrane region" description="Helical" evidence="1">
    <location>
        <begin position="330"/>
        <end position="348"/>
    </location>
</feature>
<dbReference type="OrthoDB" id="4034134at2759"/>
<evidence type="ECO:0000313" key="3">
    <source>
        <dbReference type="Proteomes" id="UP000503462"/>
    </source>
</evidence>
<dbReference type="Proteomes" id="UP000503462">
    <property type="component" value="Chromosome 4"/>
</dbReference>
<feature type="transmembrane region" description="Helical" evidence="1">
    <location>
        <begin position="252"/>
        <end position="272"/>
    </location>
</feature>
<dbReference type="AlphaFoldDB" id="A0A6H0Y0D2"/>
<dbReference type="PANTHER" id="PTHR41807:SF1">
    <property type="entry name" value="GLUTATHIONE TRANSFERASE 3"/>
    <property type="match status" value="1"/>
</dbReference>
<dbReference type="InterPro" id="IPR038872">
    <property type="entry name" value="Put_GTT3"/>
</dbReference>
<accession>A0A6H0Y0D2</accession>
<reference evidence="2 3" key="1">
    <citation type="journal article" date="2016" name="Sci. Rep.">
        <title>Peltaster fructicola genome reveals evolution from an invasive phytopathogen to an ectophytic parasite.</title>
        <authorList>
            <person name="Xu C."/>
            <person name="Chen H."/>
            <person name="Gleason M.L."/>
            <person name="Xu J.R."/>
            <person name="Liu H."/>
            <person name="Zhang R."/>
            <person name="Sun G."/>
        </authorList>
    </citation>
    <scope>NUCLEOTIDE SEQUENCE [LARGE SCALE GENOMIC DNA]</scope>
    <source>
        <strain evidence="2 3">LNHT1506</strain>
    </source>
</reference>
<dbReference type="GO" id="GO:0016020">
    <property type="term" value="C:membrane"/>
    <property type="evidence" value="ECO:0007669"/>
    <property type="project" value="TreeGrafter"/>
</dbReference>
<keyword evidence="1" id="KW-0472">Membrane</keyword>
<dbReference type="PANTHER" id="PTHR41807">
    <property type="entry name" value="GLUTATHIONE TRANSFERASE 3"/>
    <property type="match status" value="1"/>
</dbReference>
<keyword evidence="1" id="KW-1133">Transmembrane helix</keyword>
<evidence type="ECO:0008006" key="4">
    <source>
        <dbReference type="Google" id="ProtNLM"/>
    </source>
</evidence>
<name>A0A6H0Y0D2_9PEZI</name>
<proteinExistence type="predicted"/>
<evidence type="ECO:0000313" key="2">
    <source>
        <dbReference type="EMBL" id="QIX00396.1"/>
    </source>
</evidence>
<evidence type="ECO:0000256" key="1">
    <source>
        <dbReference type="SAM" id="Phobius"/>
    </source>
</evidence>
<dbReference type="EMBL" id="CP051142">
    <property type="protein sequence ID" value="QIX00396.1"/>
    <property type="molecule type" value="Genomic_DNA"/>
</dbReference>